<gene>
    <name evidence="4" type="ORF">TRUGW13939_10409</name>
</gene>
<dbReference type="KEGG" id="trg:TRUGW13939_10409"/>
<dbReference type="InterPro" id="IPR002347">
    <property type="entry name" value="SDR_fam"/>
</dbReference>
<evidence type="ECO:0008006" key="6">
    <source>
        <dbReference type="Google" id="ProtNLM"/>
    </source>
</evidence>
<dbReference type="AlphaFoldDB" id="A0A7H8R9Y6"/>
<evidence type="ECO:0000256" key="1">
    <source>
        <dbReference type="ARBA" id="ARBA00006484"/>
    </source>
</evidence>
<protein>
    <recommendedName>
        <fullName evidence="6">Ketoreductase (KR) domain-containing protein</fullName>
    </recommendedName>
</protein>
<dbReference type="Pfam" id="PF00106">
    <property type="entry name" value="adh_short"/>
    <property type="match status" value="1"/>
</dbReference>
<dbReference type="InterPro" id="IPR036291">
    <property type="entry name" value="NAD(P)-bd_dom_sf"/>
</dbReference>
<sequence length="249" mass="26738">MSTLITLITGGNQGIGFETAKNLVFYSSSYHVILGSRDLHRGEAAMKMLSALPDIKGTVSVVQLDVTDDASVDAAAASIKDSYGRLDVLVNSSGIFEPGKPRIVARKIFETNVVGYINVTEAFLPLLHEAPSPRLVFLSSSLGSLTHASNPESRYYTPLGTEYRAATAARNMIMNQYWVRLQKEGNGQFKVHGADPGLVVTNLAETPERLRARGAAEPDVGGERVASIIKGERDADVGLVCGVYGVSPW</sequence>
<evidence type="ECO:0000256" key="3">
    <source>
        <dbReference type="ARBA" id="ARBA00023002"/>
    </source>
</evidence>
<reference evidence="5" key="1">
    <citation type="submission" date="2020-06" db="EMBL/GenBank/DDBJ databases">
        <title>A chromosome-scale genome assembly of Talaromyces rugulosus W13939.</title>
        <authorList>
            <person name="Wang B."/>
            <person name="Guo L."/>
            <person name="Ye K."/>
            <person name="Wang L."/>
        </authorList>
    </citation>
    <scope>NUCLEOTIDE SEQUENCE [LARGE SCALE GENOMIC DNA]</scope>
    <source>
        <strain evidence="5">W13939</strain>
    </source>
</reference>
<name>A0A7H8R9Y6_TALRU</name>
<evidence type="ECO:0000256" key="2">
    <source>
        <dbReference type="ARBA" id="ARBA00022857"/>
    </source>
</evidence>
<dbReference type="EMBL" id="CP055903">
    <property type="protein sequence ID" value="QKX63240.1"/>
    <property type="molecule type" value="Genomic_DNA"/>
</dbReference>
<dbReference type="GO" id="GO:0016491">
    <property type="term" value="F:oxidoreductase activity"/>
    <property type="evidence" value="ECO:0007669"/>
    <property type="project" value="UniProtKB-KW"/>
</dbReference>
<accession>A0A7H8R9Y6</accession>
<dbReference type="SUPFAM" id="SSF51735">
    <property type="entry name" value="NAD(P)-binding Rossmann-fold domains"/>
    <property type="match status" value="1"/>
</dbReference>
<dbReference type="PANTHER" id="PTHR43490">
    <property type="entry name" value="(+)-NEOMENTHOL DEHYDROGENASE"/>
    <property type="match status" value="1"/>
</dbReference>
<dbReference type="Gene3D" id="3.40.50.720">
    <property type="entry name" value="NAD(P)-binding Rossmann-like Domain"/>
    <property type="match status" value="1"/>
</dbReference>
<evidence type="ECO:0000313" key="4">
    <source>
        <dbReference type="EMBL" id="QKX63240.1"/>
    </source>
</evidence>
<dbReference type="GeneID" id="55997889"/>
<dbReference type="Proteomes" id="UP000509510">
    <property type="component" value="Chromosome VI"/>
</dbReference>
<proteinExistence type="inferred from homology"/>
<dbReference type="OrthoDB" id="191139at2759"/>
<dbReference type="GO" id="GO:0016020">
    <property type="term" value="C:membrane"/>
    <property type="evidence" value="ECO:0007669"/>
    <property type="project" value="TreeGrafter"/>
</dbReference>
<keyword evidence="2" id="KW-0521">NADP</keyword>
<comment type="similarity">
    <text evidence="1">Belongs to the short-chain dehydrogenases/reductases (SDR) family.</text>
</comment>
<keyword evidence="5" id="KW-1185">Reference proteome</keyword>
<dbReference type="PRINTS" id="PR00081">
    <property type="entry name" value="GDHRDH"/>
</dbReference>
<keyword evidence="3" id="KW-0560">Oxidoreductase</keyword>
<organism evidence="4 5">
    <name type="scientific">Talaromyces rugulosus</name>
    <name type="common">Penicillium rugulosum</name>
    <dbReference type="NCBI Taxonomy" id="121627"/>
    <lineage>
        <taxon>Eukaryota</taxon>
        <taxon>Fungi</taxon>
        <taxon>Dikarya</taxon>
        <taxon>Ascomycota</taxon>
        <taxon>Pezizomycotina</taxon>
        <taxon>Eurotiomycetes</taxon>
        <taxon>Eurotiomycetidae</taxon>
        <taxon>Eurotiales</taxon>
        <taxon>Trichocomaceae</taxon>
        <taxon>Talaromyces</taxon>
        <taxon>Talaromyces sect. Islandici</taxon>
    </lineage>
</organism>
<dbReference type="RefSeq" id="XP_035349414.1">
    <property type="nucleotide sequence ID" value="XM_035493521.1"/>
</dbReference>
<evidence type="ECO:0000313" key="5">
    <source>
        <dbReference type="Proteomes" id="UP000509510"/>
    </source>
</evidence>
<dbReference type="PANTHER" id="PTHR43490:SF99">
    <property type="entry name" value="SHORT-CHAIN DEHYDROGENASE_REDUCTASE"/>
    <property type="match status" value="1"/>
</dbReference>